<proteinExistence type="predicted"/>
<name>A0ABQ5F5T0_9ASTR</name>
<reference evidence="1" key="2">
    <citation type="submission" date="2022-01" db="EMBL/GenBank/DDBJ databases">
        <authorList>
            <person name="Yamashiro T."/>
            <person name="Shiraishi A."/>
            <person name="Satake H."/>
            <person name="Nakayama K."/>
        </authorList>
    </citation>
    <scope>NUCLEOTIDE SEQUENCE</scope>
</reference>
<reference evidence="1" key="1">
    <citation type="journal article" date="2022" name="Int. J. Mol. Sci.">
        <title>Draft Genome of Tanacetum Coccineum: Genomic Comparison of Closely Related Tanacetum-Family Plants.</title>
        <authorList>
            <person name="Yamashiro T."/>
            <person name="Shiraishi A."/>
            <person name="Nakayama K."/>
            <person name="Satake H."/>
        </authorList>
    </citation>
    <scope>NUCLEOTIDE SEQUENCE</scope>
</reference>
<sequence length="121" mass="14112">MTESYEKFELSKELLTELRSNTCSGRDEEDVVSHIAKILEILDLVKIANMDPFQLRMKVFPLSLSVDARKWWMNEGNGKITTWEELVKKFFGKFYSLSCASNYDKICDDDEEGRDPLEFIT</sequence>
<evidence type="ECO:0008006" key="3">
    <source>
        <dbReference type="Google" id="ProtNLM"/>
    </source>
</evidence>
<protein>
    <recommendedName>
        <fullName evidence="3">Retrotransposon gag domain-containing protein</fullName>
    </recommendedName>
</protein>
<evidence type="ECO:0000313" key="1">
    <source>
        <dbReference type="EMBL" id="GJT58726.1"/>
    </source>
</evidence>
<evidence type="ECO:0000313" key="2">
    <source>
        <dbReference type="Proteomes" id="UP001151760"/>
    </source>
</evidence>
<comment type="caution">
    <text evidence="1">The sequence shown here is derived from an EMBL/GenBank/DDBJ whole genome shotgun (WGS) entry which is preliminary data.</text>
</comment>
<dbReference type="Proteomes" id="UP001151760">
    <property type="component" value="Unassembled WGS sequence"/>
</dbReference>
<gene>
    <name evidence="1" type="ORF">Tco_1002259</name>
</gene>
<dbReference type="EMBL" id="BQNB010017043">
    <property type="protein sequence ID" value="GJT58726.1"/>
    <property type="molecule type" value="Genomic_DNA"/>
</dbReference>
<organism evidence="1 2">
    <name type="scientific">Tanacetum coccineum</name>
    <dbReference type="NCBI Taxonomy" id="301880"/>
    <lineage>
        <taxon>Eukaryota</taxon>
        <taxon>Viridiplantae</taxon>
        <taxon>Streptophyta</taxon>
        <taxon>Embryophyta</taxon>
        <taxon>Tracheophyta</taxon>
        <taxon>Spermatophyta</taxon>
        <taxon>Magnoliopsida</taxon>
        <taxon>eudicotyledons</taxon>
        <taxon>Gunneridae</taxon>
        <taxon>Pentapetalae</taxon>
        <taxon>asterids</taxon>
        <taxon>campanulids</taxon>
        <taxon>Asterales</taxon>
        <taxon>Asteraceae</taxon>
        <taxon>Asteroideae</taxon>
        <taxon>Anthemideae</taxon>
        <taxon>Anthemidinae</taxon>
        <taxon>Tanacetum</taxon>
    </lineage>
</organism>
<keyword evidence="2" id="KW-1185">Reference proteome</keyword>
<accession>A0ABQ5F5T0</accession>